<feature type="transmembrane region" description="Helical" evidence="1">
    <location>
        <begin position="63"/>
        <end position="88"/>
    </location>
</feature>
<proteinExistence type="predicted"/>
<feature type="transmembrane region" description="Helical" evidence="1">
    <location>
        <begin position="152"/>
        <end position="172"/>
    </location>
</feature>
<keyword evidence="1" id="KW-0472">Membrane</keyword>
<evidence type="ECO:0000313" key="2">
    <source>
        <dbReference type="EMBL" id="MFE8703880.1"/>
    </source>
</evidence>
<keyword evidence="3" id="KW-1185">Reference proteome</keyword>
<feature type="transmembrane region" description="Helical" evidence="1">
    <location>
        <begin position="94"/>
        <end position="114"/>
    </location>
</feature>
<evidence type="ECO:0000313" key="3">
    <source>
        <dbReference type="Proteomes" id="UP001601059"/>
    </source>
</evidence>
<dbReference type="EMBL" id="JBIACK010000020">
    <property type="protein sequence ID" value="MFE8703880.1"/>
    <property type="molecule type" value="Genomic_DNA"/>
</dbReference>
<gene>
    <name evidence="2" type="ORF">ACFYKX_25235</name>
</gene>
<name>A0ABW6KKX3_9BACI</name>
<evidence type="ECO:0000256" key="1">
    <source>
        <dbReference type="SAM" id="Phobius"/>
    </source>
</evidence>
<feature type="transmembrane region" description="Helical" evidence="1">
    <location>
        <begin position="119"/>
        <end position="140"/>
    </location>
</feature>
<feature type="transmembrane region" description="Helical" evidence="1">
    <location>
        <begin position="29"/>
        <end position="56"/>
    </location>
</feature>
<comment type="caution">
    <text evidence="2">The sequence shown here is derived from an EMBL/GenBank/DDBJ whole genome shotgun (WGS) entry which is preliminary data.</text>
</comment>
<accession>A0ABW6KKX3</accession>
<dbReference type="RefSeq" id="WP_389364780.1">
    <property type="nucleotide sequence ID" value="NZ_JBIACK010000020.1"/>
</dbReference>
<dbReference type="Proteomes" id="UP001601059">
    <property type="component" value="Unassembled WGS sequence"/>
</dbReference>
<organism evidence="2 3">
    <name type="scientific">Cytobacillus spartinae</name>
    <dbReference type="NCBI Taxonomy" id="3299023"/>
    <lineage>
        <taxon>Bacteria</taxon>
        <taxon>Bacillati</taxon>
        <taxon>Bacillota</taxon>
        <taxon>Bacilli</taxon>
        <taxon>Bacillales</taxon>
        <taxon>Bacillaceae</taxon>
        <taxon>Cytobacillus</taxon>
    </lineage>
</organism>
<keyword evidence="1" id="KW-0812">Transmembrane</keyword>
<protein>
    <submittedName>
        <fullName evidence="2">Uncharacterized protein</fullName>
    </submittedName>
</protein>
<keyword evidence="1" id="KW-1133">Transmembrane helix</keyword>
<reference evidence="2 3" key="1">
    <citation type="submission" date="2024-08" db="EMBL/GenBank/DDBJ databases">
        <title>Two novel Cytobacillus novel species.</title>
        <authorList>
            <person name="Liu G."/>
        </authorList>
    </citation>
    <scope>NUCLEOTIDE SEQUENCE [LARGE SCALE GENOMIC DNA]</scope>
    <source>
        <strain evidence="2 3">FJAT-54145</strain>
    </source>
</reference>
<sequence length="195" mass="21338">MKTLKRFFVNTWRKDHAVTSKDYSKTTKLVLGSLLGALAAIFQSAGIFVGVGYIFSILTTGPIVIATIISIRIGLMTYVLTILLLAIIQPSELIVFPFTTGLLGISLGIGFRLLKTRMLVTLFAGTFLTLGILLVLFGLQFPILGPSISSNVSLTVLIGTLLFSILYSWIWMKVSISGIKSLNKSIIKKMMVFDK</sequence>